<evidence type="ECO:0000259" key="2">
    <source>
        <dbReference type="SMART" id="SM01043"/>
    </source>
</evidence>
<dbReference type="SUPFAM" id="SSF53335">
    <property type="entry name" value="S-adenosyl-L-methionine-dependent methyltransferases"/>
    <property type="match status" value="1"/>
</dbReference>
<dbReference type="PANTHER" id="PTHR44809:SF1">
    <property type="entry name" value="PROTEIN O-MANNOSYL-TRANSFERASE TMTC1"/>
    <property type="match status" value="1"/>
</dbReference>
<gene>
    <name evidence="3" type="ORF">G3M70_04250</name>
</gene>
<feature type="repeat" description="TPR" evidence="1">
    <location>
        <begin position="80"/>
        <end position="113"/>
    </location>
</feature>
<dbReference type="KEGG" id="nli:G3M70_04250"/>
<dbReference type="SMART" id="SM00028">
    <property type="entry name" value="TPR"/>
    <property type="match status" value="8"/>
</dbReference>
<keyword evidence="1" id="KW-0802">TPR repeat</keyword>
<dbReference type="InterPro" id="IPR005158">
    <property type="entry name" value="BTAD"/>
</dbReference>
<dbReference type="InterPro" id="IPR019734">
    <property type="entry name" value="TPR_rpt"/>
</dbReference>
<dbReference type="Pfam" id="PF14559">
    <property type="entry name" value="TPR_19"/>
    <property type="match status" value="1"/>
</dbReference>
<proteinExistence type="predicted"/>
<dbReference type="Pfam" id="PF13414">
    <property type="entry name" value="TPR_11"/>
    <property type="match status" value="1"/>
</dbReference>
<reference evidence="3 4" key="1">
    <citation type="submission" date="2020-02" db="EMBL/GenBank/DDBJ databases">
        <title>Genomic and physiological characterization of two novel Nitrospinaceae genera.</title>
        <authorList>
            <person name="Mueller A.J."/>
            <person name="Jung M.-Y."/>
            <person name="Strachan C.R."/>
            <person name="Herbold C.W."/>
            <person name="Kirkegaard R.H."/>
            <person name="Daims H."/>
        </authorList>
    </citation>
    <scope>NUCLEOTIDE SEQUENCE [LARGE SCALE GENOMIC DNA]</scope>
    <source>
        <strain evidence="3">EB</strain>
    </source>
</reference>
<evidence type="ECO:0000313" key="4">
    <source>
        <dbReference type="Proteomes" id="UP000594688"/>
    </source>
</evidence>
<dbReference type="SMART" id="SM01043">
    <property type="entry name" value="BTAD"/>
    <property type="match status" value="1"/>
</dbReference>
<dbReference type="Gene3D" id="3.40.50.150">
    <property type="entry name" value="Vaccinia Virus protein VP39"/>
    <property type="match status" value="1"/>
</dbReference>
<dbReference type="InterPro" id="IPR052943">
    <property type="entry name" value="TMTC_O-mannosyl-trnsfr"/>
</dbReference>
<dbReference type="Pfam" id="PF13432">
    <property type="entry name" value="TPR_16"/>
    <property type="match status" value="1"/>
</dbReference>
<evidence type="ECO:0000256" key="1">
    <source>
        <dbReference type="PROSITE-ProRule" id="PRU00339"/>
    </source>
</evidence>
<feature type="repeat" description="TPR" evidence="1">
    <location>
        <begin position="114"/>
        <end position="147"/>
    </location>
</feature>
<dbReference type="InterPro" id="IPR011990">
    <property type="entry name" value="TPR-like_helical_dom_sf"/>
</dbReference>
<organism evidence="3 4">
    <name type="scientific">Candidatus Nitronauta litoralis</name>
    <dbReference type="NCBI Taxonomy" id="2705533"/>
    <lineage>
        <taxon>Bacteria</taxon>
        <taxon>Pseudomonadati</taxon>
        <taxon>Nitrospinota/Tectimicrobiota group</taxon>
        <taxon>Nitrospinota</taxon>
        <taxon>Nitrospinia</taxon>
        <taxon>Nitrospinales</taxon>
        <taxon>Nitrospinaceae</taxon>
        <taxon>Candidatus Nitronauta</taxon>
    </lineage>
</organism>
<feature type="repeat" description="TPR" evidence="1">
    <location>
        <begin position="148"/>
        <end position="181"/>
    </location>
</feature>
<dbReference type="SUPFAM" id="SSF48452">
    <property type="entry name" value="TPR-like"/>
    <property type="match status" value="1"/>
</dbReference>
<dbReference type="Gene3D" id="1.25.40.10">
    <property type="entry name" value="Tetratricopeptide repeat domain"/>
    <property type="match status" value="4"/>
</dbReference>
<dbReference type="AlphaFoldDB" id="A0A7T0BUD3"/>
<feature type="domain" description="Bacterial transcriptional activator" evidence="2">
    <location>
        <begin position="128"/>
        <end position="257"/>
    </location>
</feature>
<feature type="repeat" description="TPR" evidence="1">
    <location>
        <begin position="216"/>
        <end position="249"/>
    </location>
</feature>
<evidence type="ECO:0000313" key="3">
    <source>
        <dbReference type="EMBL" id="QPJ61139.1"/>
    </source>
</evidence>
<dbReference type="EMBL" id="CP048685">
    <property type="protein sequence ID" value="QPJ61139.1"/>
    <property type="molecule type" value="Genomic_DNA"/>
</dbReference>
<name>A0A7T0BUD3_9BACT</name>
<protein>
    <submittedName>
        <fullName evidence="3">Tetratricopeptide repeat protein</fullName>
    </submittedName>
</protein>
<dbReference type="PANTHER" id="PTHR44809">
    <property type="match status" value="1"/>
</dbReference>
<dbReference type="InterPro" id="IPR029063">
    <property type="entry name" value="SAM-dependent_MTases_sf"/>
</dbReference>
<dbReference type="Proteomes" id="UP000594688">
    <property type="component" value="Chromosome"/>
</dbReference>
<dbReference type="CDD" id="cd02440">
    <property type="entry name" value="AdoMet_MTases"/>
    <property type="match status" value="1"/>
</dbReference>
<dbReference type="Pfam" id="PF13489">
    <property type="entry name" value="Methyltransf_23"/>
    <property type="match status" value="1"/>
</dbReference>
<feature type="repeat" description="TPR" evidence="1">
    <location>
        <begin position="250"/>
        <end position="283"/>
    </location>
</feature>
<dbReference type="PROSITE" id="PS50293">
    <property type="entry name" value="TPR_REGION"/>
    <property type="match status" value="3"/>
</dbReference>
<dbReference type="PROSITE" id="PS50005">
    <property type="entry name" value="TPR"/>
    <property type="match status" value="5"/>
</dbReference>
<sequence length="508" mass="56923">MTESPEEHSLTSEQAFELALRLHQGGQYKEAESLYRGLIDHNPQHIEALHLLGVLQYLLGKNDEGNRLMKQALKVKPDFAEAHFLLANGYQRLGKVNEAIESYQKTVELQPGHAQAHSNLGLTLLGSGDLKEAEAALRMALNLAPDKHQTRVHLGTVLKQAGRPKEAVTEFQQALAASPNFAGARNHLSHTLMDLGRLDEAEACLRQGIGLKPEDAEGHYNLALVLAHRGKQEEAITHYQEAVKYDPDLKEAHSNLANLLLESGEKEEAAKHFNRTLELEPENRVAPYLLKIAKGDQPERAPLDYVRALFDHYARDYDRHNNEDLKAESHNHLKKSLQEVAGPKRFTNALDLGCGTGIAGVTFREQVDHLTGVDLSPAMIEQAYAHEVYDVLRESDILRYLERSQDAFDFIVAIDSLPYFGNLTSILNLINERLMDGGLFCFNTELLTGKDWKVQASGRFAHSPDYLKICAQKAGLNLLNLDQKRIRLQREGEVLGNICILEKNNSRH</sequence>
<accession>A0A7T0BUD3</accession>